<protein>
    <recommendedName>
        <fullName evidence="6">Alcohol dehydrogenase-like C-terminal domain-containing protein</fullName>
    </recommendedName>
</protein>
<evidence type="ECO:0008006" key="6">
    <source>
        <dbReference type="Google" id="ProtNLM"/>
    </source>
</evidence>
<keyword evidence="3" id="KW-0560">Oxidoreductase</keyword>
<dbReference type="InterPro" id="IPR036291">
    <property type="entry name" value="NAD(P)-bd_dom_sf"/>
</dbReference>
<accession>A0A3Q7HNV5</accession>
<keyword evidence="1" id="KW-0479">Metal-binding</keyword>
<dbReference type="SUPFAM" id="SSF51735">
    <property type="entry name" value="NAD(P)-binding Rossmann-fold domains"/>
    <property type="match status" value="1"/>
</dbReference>
<evidence type="ECO:0000256" key="3">
    <source>
        <dbReference type="ARBA" id="ARBA00023002"/>
    </source>
</evidence>
<sequence length="134" mass="15107">MNVTVFSTSISKREEAVNRLGADKFVISSHEQQMMEPRDIPFDTYLSLLRTAGVLVLVGLPSEVKFIPGDLILGMKNIVGIVTGGTKQTQEMLDFCASHKIYQQIEIYVNEALERLIKKDIKYRFVIDVANSLK</sequence>
<dbReference type="OMA" id="FVISSHE"/>
<dbReference type="GO" id="GO:0016616">
    <property type="term" value="F:oxidoreductase activity, acting on the CH-OH group of donors, NAD or NADP as acceptor"/>
    <property type="evidence" value="ECO:0007669"/>
    <property type="project" value="InterPro"/>
</dbReference>
<dbReference type="Proteomes" id="UP000004994">
    <property type="component" value="Chromosome 8"/>
</dbReference>
<dbReference type="Gene3D" id="3.90.180.10">
    <property type="entry name" value="Medium-chain alcohol dehydrogenases, catalytic domain"/>
    <property type="match status" value="1"/>
</dbReference>
<dbReference type="STRING" id="4081.A0A3Q7HNV5"/>
<proteinExistence type="predicted"/>
<reference evidence="4" key="2">
    <citation type="submission" date="2019-01" db="UniProtKB">
        <authorList>
            <consortium name="EnsemblPlants"/>
        </authorList>
    </citation>
    <scope>IDENTIFICATION</scope>
    <source>
        <strain evidence="4">cv. Heinz 1706</strain>
    </source>
</reference>
<dbReference type="PANTHER" id="PTHR42683">
    <property type="entry name" value="ALDEHYDE REDUCTASE"/>
    <property type="match status" value="1"/>
</dbReference>
<dbReference type="InParanoid" id="A0A3Q7HNV5"/>
<evidence type="ECO:0000313" key="5">
    <source>
        <dbReference type="Proteomes" id="UP000004994"/>
    </source>
</evidence>
<evidence type="ECO:0000256" key="2">
    <source>
        <dbReference type="ARBA" id="ARBA00022833"/>
    </source>
</evidence>
<dbReference type="EnsemblPlants" id="Solyc08g048300.2.1">
    <property type="protein sequence ID" value="Solyc08g048300.2.1"/>
    <property type="gene ID" value="Solyc08g048300.2"/>
</dbReference>
<dbReference type="GO" id="GO:0046872">
    <property type="term" value="F:metal ion binding"/>
    <property type="evidence" value="ECO:0007669"/>
    <property type="project" value="UniProtKB-KW"/>
</dbReference>
<dbReference type="AlphaFoldDB" id="A0A3Q7HNV5"/>
<reference evidence="4" key="1">
    <citation type="journal article" date="2012" name="Nature">
        <title>The tomato genome sequence provides insights into fleshy fruit evolution.</title>
        <authorList>
            <consortium name="Tomato Genome Consortium"/>
        </authorList>
    </citation>
    <scope>NUCLEOTIDE SEQUENCE [LARGE SCALE GENOMIC DNA]</scope>
    <source>
        <strain evidence="4">cv. Heinz 1706</strain>
    </source>
</reference>
<organism evidence="4">
    <name type="scientific">Solanum lycopersicum</name>
    <name type="common">Tomato</name>
    <name type="synonym">Lycopersicon esculentum</name>
    <dbReference type="NCBI Taxonomy" id="4081"/>
    <lineage>
        <taxon>Eukaryota</taxon>
        <taxon>Viridiplantae</taxon>
        <taxon>Streptophyta</taxon>
        <taxon>Embryophyta</taxon>
        <taxon>Tracheophyta</taxon>
        <taxon>Spermatophyta</taxon>
        <taxon>Magnoliopsida</taxon>
        <taxon>eudicotyledons</taxon>
        <taxon>Gunneridae</taxon>
        <taxon>Pentapetalae</taxon>
        <taxon>asterids</taxon>
        <taxon>lamiids</taxon>
        <taxon>Solanales</taxon>
        <taxon>Solanaceae</taxon>
        <taxon>Solanoideae</taxon>
        <taxon>Solaneae</taxon>
        <taxon>Solanum</taxon>
        <taxon>Solanum subgen. Lycopersicon</taxon>
    </lineage>
</organism>
<dbReference type="InterPro" id="IPR047109">
    <property type="entry name" value="CAD-like"/>
</dbReference>
<keyword evidence="2" id="KW-0862">Zinc</keyword>
<dbReference type="Gramene" id="Solyc08g048300.2.1">
    <property type="protein sequence ID" value="Solyc08g048300.2.1"/>
    <property type="gene ID" value="Solyc08g048300.2"/>
</dbReference>
<keyword evidence="5" id="KW-1185">Reference proteome</keyword>
<evidence type="ECO:0000256" key="1">
    <source>
        <dbReference type="ARBA" id="ARBA00022723"/>
    </source>
</evidence>
<dbReference type="Gene3D" id="3.40.50.720">
    <property type="entry name" value="NAD(P)-binding Rossmann-like Domain"/>
    <property type="match status" value="1"/>
</dbReference>
<evidence type="ECO:0000313" key="4">
    <source>
        <dbReference type="EnsemblPlants" id="Solyc08g048300.2.1"/>
    </source>
</evidence>
<name>A0A3Q7HNV5_SOLLC</name>